<dbReference type="CDD" id="cd14131">
    <property type="entry name" value="PKc_Mps1"/>
    <property type="match status" value="1"/>
</dbReference>
<comment type="caution">
    <text evidence="9">The sequence shown here is derived from an EMBL/GenBank/DDBJ whole genome shotgun (WGS) entry which is preliminary data.</text>
</comment>
<feature type="region of interest" description="Disordered" evidence="7">
    <location>
        <begin position="448"/>
        <end position="467"/>
    </location>
</feature>
<dbReference type="PROSITE" id="PS00108">
    <property type="entry name" value="PROTEIN_KINASE_ST"/>
    <property type="match status" value="1"/>
</dbReference>
<keyword evidence="4" id="KW-0418">Kinase</keyword>
<evidence type="ECO:0000313" key="10">
    <source>
        <dbReference type="Proteomes" id="UP001595075"/>
    </source>
</evidence>
<organism evidence="9 10">
    <name type="scientific">Oculimacula yallundae</name>
    <dbReference type="NCBI Taxonomy" id="86028"/>
    <lineage>
        <taxon>Eukaryota</taxon>
        <taxon>Fungi</taxon>
        <taxon>Dikarya</taxon>
        <taxon>Ascomycota</taxon>
        <taxon>Pezizomycotina</taxon>
        <taxon>Leotiomycetes</taxon>
        <taxon>Helotiales</taxon>
        <taxon>Ploettnerulaceae</taxon>
        <taxon>Oculimacula</taxon>
    </lineage>
</organism>
<accession>A0ABR4CLM2</accession>
<evidence type="ECO:0000256" key="2">
    <source>
        <dbReference type="ARBA" id="ARBA00022679"/>
    </source>
</evidence>
<dbReference type="PANTHER" id="PTHR22974">
    <property type="entry name" value="MIXED LINEAGE PROTEIN KINASE"/>
    <property type="match status" value="1"/>
</dbReference>
<evidence type="ECO:0000256" key="7">
    <source>
        <dbReference type="SAM" id="MobiDB-lite"/>
    </source>
</evidence>
<dbReference type="PROSITE" id="PS50011">
    <property type="entry name" value="PROTEIN_KINASE_DOM"/>
    <property type="match status" value="1"/>
</dbReference>
<dbReference type="InterPro" id="IPR027084">
    <property type="entry name" value="Mps1_cat"/>
</dbReference>
<feature type="compositionally biased region" description="Polar residues" evidence="7">
    <location>
        <begin position="220"/>
        <end position="246"/>
    </location>
</feature>
<dbReference type="SUPFAM" id="SSF56112">
    <property type="entry name" value="Protein kinase-like (PK-like)"/>
    <property type="match status" value="1"/>
</dbReference>
<dbReference type="Gene3D" id="3.30.200.20">
    <property type="entry name" value="Phosphorylase Kinase, domain 1"/>
    <property type="match status" value="1"/>
</dbReference>
<feature type="region of interest" description="Disordered" evidence="7">
    <location>
        <begin position="90"/>
        <end position="414"/>
    </location>
</feature>
<dbReference type="Proteomes" id="UP001595075">
    <property type="component" value="Unassembled WGS sequence"/>
</dbReference>
<feature type="binding site" evidence="6">
    <location>
        <position position="529"/>
    </location>
    <ligand>
        <name>ATP</name>
        <dbReference type="ChEBI" id="CHEBI:30616"/>
    </ligand>
</feature>
<evidence type="ECO:0000256" key="4">
    <source>
        <dbReference type="ARBA" id="ARBA00022777"/>
    </source>
</evidence>
<feature type="compositionally biased region" description="Polar residues" evidence="7">
    <location>
        <begin position="316"/>
        <end position="325"/>
    </location>
</feature>
<evidence type="ECO:0000256" key="6">
    <source>
        <dbReference type="PROSITE-ProRule" id="PRU10141"/>
    </source>
</evidence>
<evidence type="ECO:0000256" key="1">
    <source>
        <dbReference type="ARBA" id="ARBA00022527"/>
    </source>
</evidence>
<gene>
    <name evidence="9" type="ORF">VTL71DRAFT_13889</name>
</gene>
<keyword evidence="10" id="KW-1185">Reference proteome</keyword>
<keyword evidence="1" id="KW-0723">Serine/threonine-protein kinase</keyword>
<reference evidence="9 10" key="1">
    <citation type="journal article" date="2024" name="Commun. Biol.">
        <title>Comparative genomic analysis of thermophilic fungi reveals convergent evolutionary adaptations and gene losses.</title>
        <authorList>
            <person name="Steindorff A.S."/>
            <person name="Aguilar-Pontes M.V."/>
            <person name="Robinson A.J."/>
            <person name="Andreopoulos B."/>
            <person name="LaButti K."/>
            <person name="Kuo A."/>
            <person name="Mondo S."/>
            <person name="Riley R."/>
            <person name="Otillar R."/>
            <person name="Haridas S."/>
            <person name="Lipzen A."/>
            <person name="Grimwood J."/>
            <person name="Schmutz J."/>
            <person name="Clum A."/>
            <person name="Reid I.D."/>
            <person name="Moisan M.C."/>
            <person name="Butler G."/>
            <person name="Nguyen T.T.M."/>
            <person name="Dewar K."/>
            <person name="Conant G."/>
            <person name="Drula E."/>
            <person name="Henrissat B."/>
            <person name="Hansel C."/>
            <person name="Singer S."/>
            <person name="Hutchinson M.I."/>
            <person name="de Vries R.P."/>
            <person name="Natvig D.O."/>
            <person name="Powell A.J."/>
            <person name="Tsang A."/>
            <person name="Grigoriev I.V."/>
        </authorList>
    </citation>
    <scope>NUCLEOTIDE SEQUENCE [LARGE SCALE GENOMIC DNA]</scope>
    <source>
        <strain evidence="9 10">CBS 494.80</strain>
    </source>
</reference>
<feature type="compositionally biased region" description="Low complexity" evidence="7">
    <location>
        <begin position="187"/>
        <end position="204"/>
    </location>
</feature>
<protein>
    <recommendedName>
        <fullName evidence="8">Protein kinase domain-containing protein</fullName>
    </recommendedName>
</protein>
<evidence type="ECO:0000313" key="9">
    <source>
        <dbReference type="EMBL" id="KAL2070863.1"/>
    </source>
</evidence>
<feature type="compositionally biased region" description="Low complexity" evidence="7">
    <location>
        <begin position="366"/>
        <end position="377"/>
    </location>
</feature>
<dbReference type="PANTHER" id="PTHR22974:SF21">
    <property type="entry name" value="DUAL SPECIFICITY PROTEIN KINASE TTK"/>
    <property type="match status" value="1"/>
</dbReference>
<keyword evidence="2" id="KW-0808">Transferase</keyword>
<dbReference type="SMART" id="SM00220">
    <property type="entry name" value="S_TKc"/>
    <property type="match status" value="1"/>
</dbReference>
<dbReference type="InterPro" id="IPR008271">
    <property type="entry name" value="Ser/Thr_kinase_AS"/>
</dbReference>
<feature type="region of interest" description="Disordered" evidence="7">
    <location>
        <begin position="1"/>
        <end position="60"/>
    </location>
</feature>
<evidence type="ECO:0000259" key="8">
    <source>
        <dbReference type="PROSITE" id="PS50011"/>
    </source>
</evidence>
<dbReference type="Pfam" id="PF00069">
    <property type="entry name" value="Pkinase"/>
    <property type="match status" value="1"/>
</dbReference>
<feature type="compositionally biased region" description="Polar residues" evidence="7">
    <location>
        <begin position="22"/>
        <end position="34"/>
    </location>
</feature>
<feature type="compositionally biased region" description="Low complexity" evidence="7">
    <location>
        <begin position="125"/>
        <end position="152"/>
    </location>
</feature>
<name>A0ABR4CLM2_9HELO</name>
<dbReference type="EMBL" id="JAZHXI010000006">
    <property type="protein sequence ID" value="KAL2070863.1"/>
    <property type="molecule type" value="Genomic_DNA"/>
</dbReference>
<proteinExistence type="predicted"/>
<evidence type="ECO:0000256" key="3">
    <source>
        <dbReference type="ARBA" id="ARBA00022741"/>
    </source>
</evidence>
<evidence type="ECO:0000256" key="5">
    <source>
        <dbReference type="ARBA" id="ARBA00022840"/>
    </source>
</evidence>
<feature type="compositionally biased region" description="Low complexity" evidence="7">
    <location>
        <begin position="297"/>
        <end position="315"/>
    </location>
</feature>
<keyword evidence="3 6" id="KW-0547">Nucleotide-binding</keyword>
<dbReference type="InterPro" id="IPR017441">
    <property type="entry name" value="Protein_kinase_ATP_BS"/>
</dbReference>
<dbReference type="InterPro" id="IPR011009">
    <property type="entry name" value="Kinase-like_dom_sf"/>
</dbReference>
<keyword evidence="5 6" id="KW-0067">ATP-binding</keyword>
<dbReference type="InterPro" id="IPR000719">
    <property type="entry name" value="Prot_kinase_dom"/>
</dbReference>
<dbReference type="Gene3D" id="1.10.510.10">
    <property type="entry name" value="Transferase(Phosphotransferase) domain 1"/>
    <property type="match status" value="1"/>
</dbReference>
<sequence length="848" mass="93338">MAMASPTPMGSSHFASLRRPASRQNFKQSISRPQLTRGDPLPAEAHTHARTYSLNDSSDDEIPLPMMKFSALTNALLNDAAPAVETSLPHTAKTTPESTDIGGFQFKAGGAGTSTERKISPAGGSRVRSPYPRRVVRLSGTPSTLRRTSSLSAVQKPSEQPVEKPESPLDLSTPAPAPRTVRLPFQSSGNHGRSFGSSGRSSFRADSAPRNEEVDLDSQEYPTTVARSHLATSQGSVSRYQPSTIGRTKYGEESSLRTKGVVKVAGSFMRGPARRGRRRMDDDEQSPVDERDNALDSAPSSQEPQSQESPAPESQGQNAGSSQENEPMMGSYHPSAYRDFASGSPISTKEALNSVLRSKSPPPPTLLSSERPSSLRPKIISQPVQPVFKVPAPRPDLPSAHDQENEAPPTFKRNKQAPLIHLDKMEKVPVRPASVDLDILRAATPSERPALALRSQNTPRRPAPPPPKMSILDAATSTAGAATASHAAGKRNRLKVNGKPFTRLDCIGRGGSSRVYRVMAENSKFFALKRVSLEDADESAVRGFKGEIDLLKRLEGEERVIRLYDYELNEEKSTLTVLMEMGELDMNKMLDLRLKSENSKFDATFVRYYWKEMLECLQAIHAHDIVHSDLKPHNFVLVQGRLKLIDFGIANAIQTDETVNVHRETQIGTPNYMSPESLMDSNAPKPDARGRIPNEPKLMKLGKPSDIWSLGCILYQMTYGRPPFGHIVNPMYRCQAIINFNYEIEYPSVGVGSVPVPSALIKTLKRCLNRQQAERPSATELLDEKDPFLNPVDYDDALPISEELLGRILLNVAAKCKGQNPSESELLTVWPKAYFERLRKNMAEGKAL</sequence>
<feature type="domain" description="Protein kinase" evidence="8">
    <location>
        <begin position="501"/>
        <end position="789"/>
    </location>
</feature>
<dbReference type="PROSITE" id="PS00107">
    <property type="entry name" value="PROTEIN_KINASE_ATP"/>
    <property type="match status" value="1"/>
</dbReference>